<name>A0A1X1RGM2_MYCFA</name>
<protein>
    <recommendedName>
        <fullName evidence="2">PE-PPE domain-containing protein</fullName>
    </recommendedName>
</protein>
<dbReference type="RefSeq" id="WP_085094329.1">
    <property type="nucleotide sequence ID" value="NZ_AP022603.1"/>
</dbReference>
<evidence type="ECO:0000313" key="4">
    <source>
        <dbReference type="Proteomes" id="UP000193484"/>
    </source>
</evidence>
<evidence type="ECO:0000259" key="2">
    <source>
        <dbReference type="Pfam" id="PF08237"/>
    </source>
</evidence>
<dbReference type="EMBL" id="LQOJ01000024">
    <property type="protein sequence ID" value="ORV05509.1"/>
    <property type="molecule type" value="Genomic_DNA"/>
</dbReference>
<dbReference type="AlphaFoldDB" id="A0A1X1RGM2"/>
<keyword evidence="4" id="KW-1185">Reference proteome</keyword>
<evidence type="ECO:0000256" key="1">
    <source>
        <dbReference type="SAM" id="MobiDB-lite"/>
    </source>
</evidence>
<dbReference type="STRING" id="1793.AWC04_06525"/>
<evidence type="ECO:0000313" key="3">
    <source>
        <dbReference type="EMBL" id="ORV05509.1"/>
    </source>
</evidence>
<feature type="domain" description="PE-PPE" evidence="2">
    <location>
        <begin position="77"/>
        <end position="341"/>
    </location>
</feature>
<reference evidence="3 4" key="1">
    <citation type="submission" date="2016-01" db="EMBL/GenBank/DDBJ databases">
        <title>The new phylogeny of the genus Mycobacterium.</title>
        <authorList>
            <person name="Tarcisio F."/>
            <person name="Conor M."/>
            <person name="Antonella G."/>
            <person name="Elisabetta G."/>
            <person name="Giulia F.S."/>
            <person name="Sara T."/>
            <person name="Anna F."/>
            <person name="Clotilde B."/>
            <person name="Roberto B."/>
            <person name="Veronica D.S."/>
            <person name="Fabio R."/>
            <person name="Monica P."/>
            <person name="Olivier J."/>
            <person name="Enrico T."/>
            <person name="Nicola S."/>
        </authorList>
    </citation>
    <scope>NUCLEOTIDE SEQUENCE [LARGE SCALE GENOMIC DNA]</scope>
    <source>
        <strain evidence="3 4">DSM 44179</strain>
    </source>
</reference>
<dbReference type="Proteomes" id="UP000193484">
    <property type="component" value="Unassembled WGS sequence"/>
</dbReference>
<dbReference type="InterPro" id="IPR029058">
    <property type="entry name" value="AB_hydrolase_fold"/>
</dbReference>
<feature type="region of interest" description="Disordered" evidence="1">
    <location>
        <begin position="382"/>
        <end position="435"/>
    </location>
</feature>
<dbReference type="InterPro" id="IPR013228">
    <property type="entry name" value="PE-PPE_C"/>
</dbReference>
<feature type="compositionally biased region" description="Low complexity" evidence="1">
    <location>
        <begin position="509"/>
        <end position="526"/>
    </location>
</feature>
<feature type="region of interest" description="Disordered" evidence="1">
    <location>
        <begin position="468"/>
        <end position="526"/>
    </location>
</feature>
<proteinExistence type="predicted"/>
<sequence length="526" mass="54165">MSGTARRAMVAVLTMISAALLGIASIGLGSLAWAATTALIVPGTGTPDPSVKPGYMGNAVSYYIQPTGACTPADCTPEPIKYYATFWPIPLPGWGGLDGQKWNVSVADGVGYLNRAYGSGPDAGDHTVIFGYSQGATVASIVKGQLATHGTDGHIPANTSFVFIGNPNRPSGGVFERLALLGTVPILDATFGQPTPTNTTKPNPDGTLPVNTTDIAFQYDGVADFPKYPINVLADLNALAGFWYVHGTYLDPNNGGTGQPWGYTPGEIQDIVSGCAADNSGFGCQKADASDTLYVTLPAKSLPLAQPFLDLADSTGTGFLIKPVVAALQPALQTLIETGYDRSDYSSPSPFGIVPLVNPIKLATDLVNDIPEGFNAAKTTIETGNIPDLPGSTAPAPASARVAPQTENSPLRVVSGTESGDDEGPAADSPAATRPQLGKSLAKVLKFPDPAAKLKAKKQLVNVQAAADSTAAGDNDTATDGTDQAAAPKNDRPRPVRDLIRSVKNSLNKATAASKPKPKAADAPAA</sequence>
<dbReference type="Pfam" id="PF08237">
    <property type="entry name" value="PE-PPE"/>
    <property type="match status" value="1"/>
</dbReference>
<organism evidence="3 4">
    <name type="scientific">Mycolicibacterium fallax</name>
    <name type="common">Mycobacterium fallax</name>
    <dbReference type="NCBI Taxonomy" id="1793"/>
    <lineage>
        <taxon>Bacteria</taxon>
        <taxon>Bacillati</taxon>
        <taxon>Actinomycetota</taxon>
        <taxon>Actinomycetes</taxon>
        <taxon>Mycobacteriales</taxon>
        <taxon>Mycobacteriaceae</taxon>
        <taxon>Mycolicibacterium</taxon>
    </lineage>
</organism>
<feature type="compositionally biased region" description="Basic and acidic residues" evidence="1">
    <location>
        <begin position="489"/>
        <end position="501"/>
    </location>
</feature>
<gene>
    <name evidence="3" type="ORF">AWC04_06525</name>
</gene>
<dbReference type="OrthoDB" id="4568361at2"/>
<dbReference type="Gene3D" id="3.40.50.1820">
    <property type="entry name" value="alpha/beta hydrolase"/>
    <property type="match status" value="1"/>
</dbReference>
<dbReference type="SUPFAM" id="SSF53474">
    <property type="entry name" value="alpha/beta-Hydrolases"/>
    <property type="match status" value="1"/>
</dbReference>
<accession>A0A1X1RGM2</accession>
<comment type="caution">
    <text evidence="3">The sequence shown here is derived from an EMBL/GenBank/DDBJ whole genome shotgun (WGS) entry which is preliminary data.</text>
</comment>
<feature type="compositionally biased region" description="Low complexity" evidence="1">
    <location>
        <begin position="468"/>
        <end position="487"/>
    </location>
</feature>